<dbReference type="EMBL" id="MEYK01000036">
    <property type="protein sequence ID" value="OGD24678.1"/>
    <property type="molecule type" value="Genomic_DNA"/>
</dbReference>
<gene>
    <name evidence="1" type="ORF">A2819_02995</name>
</gene>
<dbReference type="AlphaFoldDB" id="A0A1F5B230"/>
<name>A0A1F5B230_9BACT</name>
<accession>A0A1F5B230</accession>
<evidence type="ECO:0000313" key="2">
    <source>
        <dbReference type="Proteomes" id="UP000176431"/>
    </source>
</evidence>
<proteinExistence type="predicted"/>
<sequence length="97" mass="10789">MSRSGRVAIGDWSYPRIFFHTGNALMVEIARAGCWPCSLCEQRVWAVDRRLQEAGVRYKWAPSGVAQYVDIELPTGEQVGVGDYLSQILGVSVRETA</sequence>
<evidence type="ECO:0000313" key="1">
    <source>
        <dbReference type="EMBL" id="OGD24678.1"/>
    </source>
</evidence>
<organism evidence="1 2">
    <name type="scientific">Candidatus Azambacteria bacterium RIFCSPHIGHO2_01_FULL_40_24</name>
    <dbReference type="NCBI Taxonomy" id="1797301"/>
    <lineage>
        <taxon>Bacteria</taxon>
        <taxon>Candidatus Azamiibacteriota</taxon>
    </lineage>
</organism>
<reference evidence="1 2" key="1">
    <citation type="journal article" date="2016" name="Nat. Commun.">
        <title>Thousands of microbial genomes shed light on interconnected biogeochemical processes in an aquifer system.</title>
        <authorList>
            <person name="Anantharaman K."/>
            <person name="Brown C.T."/>
            <person name="Hug L.A."/>
            <person name="Sharon I."/>
            <person name="Castelle C.J."/>
            <person name="Probst A.J."/>
            <person name="Thomas B.C."/>
            <person name="Singh A."/>
            <person name="Wilkins M.J."/>
            <person name="Karaoz U."/>
            <person name="Brodie E.L."/>
            <person name="Williams K.H."/>
            <person name="Hubbard S.S."/>
            <person name="Banfield J.F."/>
        </authorList>
    </citation>
    <scope>NUCLEOTIDE SEQUENCE [LARGE SCALE GENOMIC DNA]</scope>
</reference>
<dbReference type="Proteomes" id="UP000176431">
    <property type="component" value="Unassembled WGS sequence"/>
</dbReference>
<comment type="caution">
    <text evidence="1">The sequence shown here is derived from an EMBL/GenBank/DDBJ whole genome shotgun (WGS) entry which is preliminary data.</text>
</comment>
<protein>
    <submittedName>
        <fullName evidence="1">Uncharacterized protein</fullName>
    </submittedName>
</protein>